<gene>
    <name evidence="5" type="ORF">SAMN05660206_10287</name>
</gene>
<dbReference type="STRING" id="683125.SAMN05660206_10287"/>
<dbReference type="RefSeq" id="WP_093363653.1">
    <property type="nucleotide sequence ID" value="NZ_FOZZ01000002.1"/>
</dbReference>
<dbReference type="InterPro" id="IPR045155">
    <property type="entry name" value="Beta-lactam_cat"/>
</dbReference>
<comment type="catalytic activity">
    <reaction evidence="1">
        <text>a beta-lactam + H2O = a substituted beta-amino acid</text>
        <dbReference type="Rhea" id="RHEA:20401"/>
        <dbReference type="ChEBI" id="CHEBI:15377"/>
        <dbReference type="ChEBI" id="CHEBI:35627"/>
        <dbReference type="ChEBI" id="CHEBI:140347"/>
        <dbReference type="EC" id="3.5.2.6"/>
    </reaction>
</comment>
<evidence type="ECO:0000256" key="3">
    <source>
        <dbReference type="ARBA" id="ARBA00012865"/>
    </source>
</evidence>
<proteinExistence type="inferred from homology"/>
<dbReference type="InterPro" id="IPR012338">
    <property type="entry name" value="Beta-lactam/transpept-like"/>
</dbReference>
<feature type="domain" description="Beta-lactamase class A catalytic" evidence="4">
    <location>
        <begin position="44"/>
        <end position="259"/>
    </location>
</feature>
<reference evidence="5 6" key="1">
    <citation type="submission" date="2016-10" db="EMBL/GenBank/DDBJ databases">
        <authorList>
            <person name="de Groot N.N."/>
        </authorList>
    </citation>
    <scope>NUCLEOTIDE SEQUENCE [LARGE SCALE GENOMIC DNA]</scope>
    <source>
        <strain evidence="5 6">DSM 22789</strain>
    </source>
</reference>
<organism evidence="5 6">
    <name type="scientific">Sphingobacterium wenxiniae</name>
    <dbReference type="NCBI Taxonomy" id="683125"/>
    <lineage>
        <taxon>Bacteria</taxon>
        <taxon>Pseudomonadati</taxon>
        <taxon>Bacteroidota</taxon>
        <taxon>Sphingobacteriia</taxon>
        <taxon>Sphingobacteriales</taxon>
        <taxon>Sphingobacteriaceae</taxon>
        <taxon>Sphingobacterium</taxon>
    </lineage>
</organism>
<dbReference type="InterPro" id="IPR000871">
    <property type="entry name" value="Beta-lactam_class-A"/>
</dbReference>
<dbReference type="AlphaFoldDB" id="A0A1I6Q2R2"/>
<comment type="similarity">
    <text evidence="2">Belongs to the class-A beta-lactamase family.</text>
</comment>
<evidence type="ECO:0000259" key="4">
    <source>
        <dbReference type="Pfam" id="PF13354"/>
    </source>
</evidence>
<dbReference type="GO" id="GO:0030655">
    <property type="term" value="P:beta-lactam antibiotic catabolic process"/>
    <property type="evidence" value="ECO:0007669"/>
    <property type="project" value="InterPro"/>
</dbReference>
<dbReference type="GO" id="GO:0046677">
    <property type="term" value="P:response to antibiotic"/>
    <property type="evidence" value="ECO:0007669"/>
    <property type="project" value="InterPro"/>
</dbReference>
<evidence type="ECO:0000313" key="5">
    <source>
        <dbReference type="EMBL" id="SFS46704.1"/>
    </source>
</evidence>
<dbReference type="GO" id="GO:0008800">
    <property type="term" value="F:beta-lactamase activity"/>
    <property type="evidence" value="ECO:0007669"/>
    <property type="project" value="UniProtKB-EC"/>
</dbReference>
<dbReference type="PANTHER" id="PTHR35333:SF3">
    <property type="entry name" value="BETA-LACTAMASE-TYPE TRANSPEPTIDASE FOLD CONTAINING PROTEIN"/>
    <property type="match status" value="1"/>
</dbReference>
<dbReference type="EC" id="3.5.2.6" evidence="3"/>
<keyword evidence="6" id="KW-1185">Reference proteome</keyword>
<dbReference type="Proteomes" id="UP000198785">
    <property type="component" value="Unassembled WGS sequence"/>
</dbReference>
<dbReference type="Gene3D" id="3.40.710.10">
    <property type="entry name" value="DD-peptidase/beta-lactamase superfamily"/>
    <property type="match status" value="1"/>
</dbReference>
<sequence length="301" mass="34292">MFNKRIILFITVAIYTMTVFAQKTDRKLENLLLEQVKDFQGDIGIYVYHSKKNTSVAINADTIYPTASIVKVPILVGVFNKINQGELKLSDSYRYDAKRAYGGSGLMQFYKDSAQTDLSTMVSLMLTYSDNVTSIWCQELSGGGATINQLMDELGLPNTKVNSRTEGREEIWKKYGWGQTTPREIVELMRLIREGKALNPRLSDKMYRYLKNQFYNGRSLSQIPAHIATASKTGSVDDARGEVVVVHAPSGDYMFSVLTKNNKDQSWTDTNEAEELTRKISHLLWDYFEPKQRFKAYEPVL</sequence>
<evidence type="ECO:0000313" key="6">
    <source>
        <dbReference type="Proteomes" id="UP000198785"/>
    </source>
</evidence>
<dbReference type="Pfam" id="PF13354">
    <property type="entry name" value="Beta-lactamase2"/>
    <property type="match status" value="1"/>
</dbReference>
<evidence type="ECO:0000256" key="1">
    <source>
        <dbReference type="ARBA" id="ARBA00001526"/>
    </source>
</evidence>
<dbReference type="SUPFAM" id="SSF56601">
    <property type="entry name" value="beta-lactamase/transpeptidase-like"/>
    <property type="match status" value="1"/>
</dbReference>
<dbReference type="EMBL" id="FOZZ01000002">
    <property type="protein sequence ID" value="SFS46704.1"/>
    <property type="molecule type" value="Genomic_DNA"/>
</dbReference>
<dbReference type="OrthoDB" id="1422836at2"/>
<evidence type="ECO:0000256" key="2">
    <source>
        <dbReference type="ARBA" id="ARBA00009009"/>
    </source>
</evidence>
<accession>A0A1I6Q2R2</accession>
<name>A0A1I6Q2R2_9SPHI</name>
<protein>
    <recommendedName>
        <fullName evidence="3">beta-lactamase</fullName>
        <ecNumber evidence="3">3.5.2.6</ecNumber>
    </recommendedName>
</protein>
<dbReference type="PANTHER" id="PTHR35333">
    <property type="entry name" value="BETA-LACTAMASE"/>
    <property type="match status" value="1"/>
</dbReference>